<dbReference type="AlphaFoldDB" id="A0A316Z3R2"/>
<keyword evidence="3" id="KW-1185">Reference proteome</keyword>
<proteinExistence type="predicted"/>
<dbReference type="EMBL" id="KZ819309">
    <property type="protein sequence ID" value="PWN94823.1"/>
    <property type="molecule type" value="Genomic_DNA"/>
</dbReference>
<name>A0A316Z3R2_9BASI</name>
<feature type="region of interest" description="Disordered" evidence="1">
    <location>
        <begin position="218"/>
        <end position="290"/>
    </location>
</feature>
<accession>A0A316Z3R2</accession>
<protein>
    <submittedName>
        <fullName evidence="2">Uncharacterized protein</fullName>
    </submittedName>
</protein>
<reference evidence="2 3" key="1">
    <citation type="journal article" date="2018" name="Mol. Biol. Evol.">
        <title>Broad Genomic Sampling Reveals a Smut Pathogenic Ancestry of the Fungal Clade Ustilaginomycotina.</title>
        <authorList>
            <person name="Kijpornyongpan T."/>
            <person name="Mondo S.J."/>
            <person name="Barry K."/>
            <person name="Sandor L."/>
            <person name="Lee J."/>
            <person name="Lipzen A."/>
            <person name="Pangilinan J."/>
            <person name="LaButti K."/>
            <person name="Hainaut M."/>
            <person name="Henrissat B."/>
            <person name="Grigoriev I.V."/>
            <person name="Spatafora J.W."/>
            <person name="Aime M.C."/>
        </authorList>
    </citation>
    <scope>NUCLEOTIDE SEQUENCE [LARGE SCALE GENOMIC DNA]</scope>
    <source>
        <strain evidence="2 3">MCA 4186</strain>
    </source>
</reference>
<dbReference type="RefSeq" id="XP_025595102.1">
    <property type="nucleotide sequence ID" value="XM_025739286.1"/>
</dbReference>
<feature type="compositionally biased region" description="Low complexity" evidence="1">
    <location>
        <begin position="7"/>
        <end position="20"/>
    </location>
</feature>
<feature type="region of interest" description="Disordered" evidence="1">
    <location>
        <begin position="1"/>
        <end position="26"/>
    </location>
</feature>
<evidence type="ECO:0000313" key="2">
    <source>
        <dbReference type="EMBL" id="PWN94823.1"/>
    </source>
</evidence>
<sequence length="290" mass="28883">MTDNQPAETSTAATSIASHAQSERPADADTLASLLETLAALSVNAAPPLAGATRREKLAQLDALLASLVSANTTAAVGDVLDWDALLRTLPSLAPDSARRLLPALTAIGPPASALPRLHAAAISALSHRGNDSWLRAAASALRACGAAVMRTQGPDSGASSSAKTASGAPASRLDASTIAALLDTALAALVRGGAATIAAAPAPQSAVQAERMGFQGGALTFGRRGPTRSGGPSEAAAGVAAPRSQSRLGCSPTLPASPSKPRARQATDDEAGWTSAASQSGTDDHDPQR</sequence>
<feature type="compositionally biased region" description="Low complexity" evidence="1">
    <location>
        <begin position="223"/>
        <end position="234"/>
    </location>
</feature>
<dbReference type="Proteomes" id="UP000245946">
    <property type="component" value="Unassembled WGS sequence"/>
</dbReference>
<evidence type="ECO:0000256" key="1">
    <source>
        <dbReference type="SAM" id="MobiDB-lite"/>
    </source>
</evidence>
<gene>
    <name evidence="2" type="ORF">FA09DRAFT_170024</name>
</gene>
<evidence type="ECO:0000313" key="3">
    <source>
        <dbReference type="Proteomes" id="UP000245946"/>
    </source>
</evidence>
<organism evidence="2 3">
    <name type="scientific">Tilletiopsis washingtonensis</name>
    <dbReference type="NCBI Taxonomy" id="58919"/>
    <lineage>
        <taxon>Eukaryota</taxon>
        <taxon>Fungi</taxon>
        <taxon>Dikarya</taxon>
        <taxon>Basidiomycota</taxon>
        <taxon>Ustilaginomycotina</taxon>
        <taxon>Exobasidiomycetes</taxon>
        <taxon>Entylomatales</taxon>
        <taxon>Entylomatales incertae sedis</taxon>
        <taxon>Tilletiopsis</taxon>
    </lineage>
</organism>
<dbReference type="GeneID" id="37266832"/>